<feature type="signal peptide" evidence="2">
    <location>
        <begin position="1"/>
        <end position="24"/>
    </location>
</feature>
<dbReference type="EMBL" id="JABFCZ010000019">
    <property type="protein sequence ID" value="MBD1547954.1"/>
    <property type="molecule type" value="Genomic_DNA"/>
</dbReference>
<proteinExistence type="predicted"/>
<evidence type="ECO:0000313" key="3">
    <source>
        <dbReference type="EMBL" id="MBD1547954.1"/>
    </source>
</evidence>
<dbReference type="AlphaFoldDB" id="A0A926NX02"/>
<accession>A0A926NX02</accession>
<reference evidence="3" key="1">
    <citation type="submission" date="2020-05" db="EMBL/GenBank/DDBJ databases">
        <title>Identification of trans-AT polyketide cluster in two marine bacteria, producers of a novel glutaramide-containing polyketide sesbanimide D and analogs.</title>
        <authorList>
            <person name="Kacar D."/>
            <person name="Rodriguez P."/>
            <person name="Canedo L."/>
            <person name="Gonzalez E."/>
            <person name="Galan B."/>
            <person name="De La Calle F."/>
            <person name="Garcia J.L."/>
        </authorList>
    </citation>
    <scope>NUCLEOTIDE SEQUENCE</scope>
    <source>
        <strain evidence="3">PHM038</strain>
    </source>
</reference>
<sequence length="124" mass="12552">MTSRLSLLFASTALAAALGLPALAAMQTQGSAQNACSGVCEAVFNADGQPVPLIRVSGDDDDDDDGGWFRRGHEDDDDDEDCDDDDDDDDDCAGTLGNPAPAGTVAPPANGLFGNGAPPVAVTN</sequence>
<protein>
    <submittedName>
        <fullName evidence="3">Uncharacterized protein</fullName>
    </submittedName>
</protein>
<organism evidence="3 4">
    <name type="scientific">Roseibium aggregatum</name>
    <dbReference type="NCBI Taxonomy" id="187304"/>
    <lineage>
        <taxon>Bacteria</taxon>
        <taxon>Pseudomonadati</taxon>
        <taxon>Pseudomonadota</taxon>
        <taxon>Alphaproteobacteria</taxon>
        <taxon>Hyphomicrobiales</taxon>
        <taxon>Stappiaceae</taxon>
        <taxon>Roseibium</taxon>
    </lineage>
</organism>
<feature type="compositionally biased region" description="Acidic residues" evidence="1">
    <location>
        <begin position="75"/>
        <end position="92"/>
    </location>
</feature>
<feature type="region of interest" description="Disordered" evidence="1">
    <location>
        <begin position="51"/>
        <end position="124"/>
    </location>
</feature>
<evidence type="ECO:0000256" key="1">
    <source>
        <dbReference type="SAM" id="MobiDB-lite"/>
    </source>
</evidence>
<dbReference type="Proteomes" id="UP000598467">
    <property type="component" value="Unassembled WGS sequence"/>
</dbReference>
<keyword evidence="2" id="KW-0732">Signal</keyword>
<evidence type="ECO:0000256" key="2">
    <source>
        <dbReference type="SAM" id="SignalP"/>
    </source>
</evidence>
<dbReference type="RefSeq" id="WP_190292715.1">
    <property type="nucleotide sequence ID" value="NZ_JABFCZ010000019.1"/>
</dbReference>
<name>A0A926NX02_9HYPH</name>
<gene>
    <name evidence="3" type="ORF">HK439_16930</name>
</gene>
<feature type="chain" id="PRO_5037381013" evidence="2">
    <location>
        <begin position="25"/>
        <end position="124"/>
    </location>
</feature>
<comment type="caution">
    <text evidence="3">The sequence shown here is derived from an EMBL/GenBank/DDBJ whole genome shotgun (WGS) entry which is preliminary data.</text>
</comment>
<evidence type="ECO:0000313" key="4">
    <source>
        <dbReference type="Proteomes" id="UP000598467"/>
    </source>
</evidence>